<dbReference type="EMBL" id="LNTA01000225">
    <property type="protein sequence ID" value="KWV12247.1"/>
    <property type="molecule type" value="Genomic_DNA"/>
</dbReference>
<keyword evidence="1" id="KW-0472">Membrane</keyword>
<keyword evidence="2" id="KW-0732">Signal</keyword>
<accession>A0A125PV56</accession>
<comment type="caution">
    <text evidence="3">The sequence shown here is derived from an EMBL/GenBank/DDBJ whole genome shotgun (WGS) entry which is preliminary data.</text>
</comment>
<reference evidence="3 4" key="1">
    <citation type="submission" date="2015-11" db="EMBL/GenBank/DDBJ databases">
        <title>Long Read and Single Molecule DNA Sequencing Simplifies Genome Assembly and TAL Effector Gene Analysis of Xanthomonas translucens.</title>
        <authorList>
            <person name="Peng Z."/>
            <person name="Hu Y."/>
            <person name="Xie J."/>
            <person name="Potnis N."/>
            <person name="Akhunova A."/>
            <person name="Jones J."/>
            <person name="Liu Z."/>
            <person name="White F."/>
            <person name="Liu S."/>
        </authorList>
    </citation>
    <scope>NUCLEOTIDE SEQUENCE [LARGE SCALE GENOMIC DNA]</scope>
    <source>
        <strain evidence="3 4">B1</strain>
    </source>
</reference>
<sequence>MKSNSRITKFAPVKIVTGVVAAAAVVMSGSAFAAGTAVADALTAGIDKADLLAGGAVILGACAVVAMIGLGRRLAK</sequence>
<keyword evidence="1" id="KW-1133">Transmembrane helix</keyword>
<evidence type="ECO:0000313" key="3">
    <source>
        <dbReference type="EMBL" id="KWV12247.1"/>
    </source>
</evidence>
<feature type="chain" id="PRO_5007178717" evidence="2">
    <location>
        <begin position="34"/>
        <end position="76"/>
    </location>
</feature>
<dbReference type="OrthoDB" id="9951790at2"/>
<evidence type="ECO:0000256" key="2">
    <source>
        <dbReference type="SAM" id="SignalP"/>
    </source>
</evidence>
<keyword evidence="1" id="KW-0812">Transmembrane</keyword>
<dbReference type="AlphaFoldDB" id="A0A125PV56"/>
<organism evidence="3 4">
    <name type="scientific">Xanthomonas campestris pv. translucens</name>
    <dbReference type="NCBI Taxonomy" id="343"/>
    <lineage>
        <taxon>Bacteria</taxon>
        <taxon>Pseudomonadati</taxon>
        <taxon>Pseudomonadota</taxon>
        <taxon>Gammaproteobacteria</taxon>
        <taxon>Lysobacterales</taxon>
        <taxon>Lysobacteraceae</taxon>
        <taxon>Xanthomonas</taxon>
        <taxon>Xanthomonas translucens group</taxon>
    </lineage>
</organism>
<dbReference type="Proteomes" id="UP000055854">
    <property type="component" value="Unassembled WGS sequence"/>
</dbReference>
<dbReference type="RefSeq" id="WP_039009934.1">
    <property type="nucleotide sequence ID" value="NZ_LNTA01000225.1"/>
</dbReference>
<evidence type="ECO:0000313" key="4">
    <source>
        <dbReference type="Proteomes" id="UP000055854"/>
    </source>
</evidence>
<proteinExistence type="predicted"/>
<protein>
    <submittedName>
        <fullName evidence="3">Uncharacterized protein</fullName>
    </submittedName>
</protein>
<feature type="signal peptide" evidence="2">
    <location>
        <begin position="1"/>
        <end position="33"/>
    </location>
</feature>
<feature type="transmembrane region" description="Helical" evidence="1">
    <location>
        <begin position="49"/>
        <end position="70"/>
    </location>
</feature>
<name>A0A125PV56_XANCT</name>
<evidence type="ECO:0000256" key="1">
    <source>
        <dbReference type="SAM" id="Phobius"/>
    </source>
</evidence>
<gene>
    <name evidence="3" type="ORF">ATB53_18065</name>
</gene>